<proteinExistence type="predicted"/>
<keyword evidence="2" id="KW-1185">Reference proteome</keyword>
<sequence>METTEQNLDNKKQITVEELNIEILPVVYEIIRSVEKDHHDNSSKSRESQDCSLKVLELQKRLDHARAQIRLLAGIEFSKEQQLNHLEALKTQLRLKQELLHKYRYLYPFVERLSNSYPMRRAARFVVYIFNRSKLLAEERGLHEKLSPEKLREYTRKFSSNLKEELEKARQEYLKKGNLDLDKVLKTYNTVSKMPALLSAEITSNGTALKSIWSQRDVEKGKTTKILRVHNLNSDGKNAQSICSVNITEELLRCSSKTGNLIGIIRENDSKQFLEIWSQDELKTTVDLKSLDLHGDVYADDEFARLQFSPDETKLLYIAEKKQPKTEPFWKRNQVKPNGKDDEIIKGQEYLYREDWGDQFVNKVQSVIVQYDLNKDEVEILSGIPENVFPAKPSYSPDGTHIIGIAYKTHPRKFGLIYCTNRLSTVFKLDFEGHYTEINLKNKSAKDPRYTPDGKTIIWLQREAGGTHAACMSLVKTAAPLKENSEIDVVIDIVQRETTTANNKLFYGLYNTNFPENCWTNDGKLVLTTNQKNTLQSYMIDLDKKTINQFGEISDSFTILGVFDDVLIFNHSNIFKSDTLTLGKLENDIASIEWIEVTPRSRIPGLENHVCDYVELFHNTDDDVKSFTIIYIGPQTETKASVPLIVWPHGGPHSFSTNNLSLEAALFLKLGYAVILVNYRGSTGAGQATIDFSPHRVGVCDVADCVLAVETTLAKYPYLNKDAVVLFGSSYGGFLVTHLSGQYPDMFKVVITKNPVIDIAAMSIMSDIPDWCSVVIGSQYTQIGEPNIQNLVSMRLVSPIQHAHKVKAPTMIQVGSIDLRVPPTQSKEYYTRLKANGVPVKMHLYNDNHSIGSILNEVDYLINTILFIEEHTEAN</sequence>
<gene>
    <name evidence="1" type="ORF">MML48_5g00004519</name>
</gene>
<name>A0ACB9T1L1_HOLOL</name>
<protein>
    <submittedName>
        <fullName evidence="1">Serine peptidase s9 family member</fullName>
    </submittedName>
</protein>
<reference evidence="1" key="1">
    <citation type="submission" date="2022-04" db="EMBL/GenBank/DDBJ databases">
        <title>Chromosome-scale genome assembly of Holotrichia oblita Faldermann.</title>
        <authorList>
            <person name="Rongchong L."/>
        </authorList>
    </citation>
    <scope>NUCLEOTIDE SEQUENCE</scope>
    <source>
        <strain evidence="1">81SQS9</strain>
    </source>
</reference>
<accession>A0ACB9T1L1</accession>
<dbReference type="Proteomes" id="UP001056778">
    <property type="component" value="Chromosome 5"/>
</dbReference>
<organism evidence="1 2">
    <name type="scientific">Holotrichia oblita</name>
    <name type="common">Chafer beetle</name>
    <dbReference type="NCBI Taxonomy" id="644536"/>
    <lineage>
        <taxon>Eukaryota</taxon>
        <taxon>Metazoa</taxon>
        <taxon>Ecdysozoa</taxon>
        <taxon>Arthropoda</taxon>
        <taxon>Hexapoda</taxon>
        <taxon>Insecta</taxon>
        <taxon>Pterygota</taxon>
        <taxon>Neoptera</taxon>
        <taxon>Endopterygota</taxon>
        <taxon>Coleoptera</taxon>
        <taxon>Polyphaga</taxon>
        <taxon>Scarabaeiformia</taxon>
        <taxon>Scarabaeidae</taxon>
        <taxon>Melolonthinae</taxon>
        <taxon>Holotrichia</taxon>
    </lineage>
</organism>
<evidence type="ECO:0000313" key="1">
    <source>
        <dbReference type="EMBL" id="KAI4460696.1"/>
    </source>
</evidence>
<evidence type="ECO:0000313" key="2">
    <source>
        <dbReference type="Proteomes" id="UP001056778"/>
    </source>
</evidence>
<dbReference type="EMBL" id="CM043019">
    <property type="protein sequence ID" value="KAI4460696.1"/>
    <property type="molecule type" value="Genomic_DNA"/>
</dbReference>
<comment type="caution">
    <text evidence="1">The sequence shown here is derived from an EMBL/GenBank/DDBJ whole genome shotgun (WGS) entry which is preliminary data.</text>
</comment>